<proteinExistence type="predicted"/>
<gene>
    <name evidence="1" type="ORF">CTOB1V02_LOCUS5051</name>
</gene>
<protein>
    <submittedName>
        <fullName evidence="1">Uncharacterized protein</fullName>
    </submittedName>
</protein>
<dbReference type="OrthoDB" id="6504688at2759"/>
<accession>A0A7R8W8Y6</accession>
<organism evidence="1">
    <name type="scientific">Cyprideis torosa</name>
    <dbReference type="NCBI Taxonomy" id="163714"/>
    <lineage>
        <taxon>Eukaryota</taxon>
        <taxon>Metazoa</taxon>
        <taxon>Ecdysozoa</taxon>
        <taxon>Arthropoda</taxon>
        <taxon>Crustacea</taxon>
        <taxon>Oligostraca</taxon>
        <taxon>Ostracoda</taxon>
        <taxon>Podocopa</taxon>
        <taxon>Podocopida</taxon>
        <taxon>Cytherocopina</taxon>
        <taxon>Cytheroidea</taxon>
        <taxon>Cytherideidae</taxon>
        <taxon>Cyprideis</taxon>
    </lineage>
</organism>
<name>A0A7R8W8Y6_9CRUS</name>
<dbReference type="AlphaFoldDB" id="A0A7R8W8Y6"/>
<evidence type="ECO:0000313" key="1">
    <source>
        <dbReference type="EMBL" id="CAD7227142.1"/>
    </source>
</evidence>
<sequence length="321" mass="35590">MVFMLRSLTVLLCHKGKLPRKAEFIATGLSGILETPMFLAHSYGKGTSSGAVRVQFGVDSFDLAVYSSFPVMHLILQKAEDPNKFRSLPSYPGVPFSNGRKSNTHIEGWFGLIGSTLNMAYELIGGVGFTNPTDNLICPDNVMHAILILAAFVRSLAVLLSHSGKVPKQTEYIATGFAGIVEMPMFIAHAYLKKSVTGVVLHAGTGILFFMFGSLALYEMKHPNRLMASLAKCYFLLLTGVFMAHTGDFIMHVEPFRGNHMFMDAKSQILYLMIYFILDALIVAIVVTGIAVWIKIHFFPQTCDKQKGLHVPYTNKKIRSW</sequence>
<dbReference type="EMBL" id="OB661046">
    <property type="protein sequence ID" value="CAD7227142.1"/>
    <property type="molecule type" value="Genomic_DNA"/>
</dbReference>
<reference evidence="1" key="1">
    <citation type="submission" date="2020-11" db="EMBL/GenBank/DDBJ databases">
        <authorList>
            <person name="Tran Van P."/>
        </authorList>
    </citation>
    <scope>NUCLEOTIDE SEQUENCE</scope>
</reference>